<dbReference type="PROSITE" id="PS50043">
    <property type="entry name" value="HTH_LUXR_2"/>
    <property type="match status" value="1"/>
</dbReference>
<dbReference type="PRINTS" id="PR00038">
    <property type="entry name" value="HTHLUXR"/>
</dbReference>
<evidence type="ECO:0000259" key="4">
    <source>
        <dbReference type="PROSITE" id="PS50043"/>
    </source>
</evidence>
<dbReference type="SMART" id="SM00421">
    <property type="entry name" value="HTH_LUXR"/>
    <property type="match status" value="1"/>
</dbReference>
<organism evidence="5 6">
    <name type="scientific">Georgenia subflava</name>
    <dbReference type="NCBI Taxonomy" id="1622177"/>
    <lineage>
        <taxon>Bacteria</taxon>
        <taxon>Bacillati</taxon>
        <taxon>Actinomycetota</taxon>
        <taxon>Actinomycetes</taxon>
        <taxon>Micrococcales</taxon>
        <taxon>Bogoriellaceae</taxon>
        <taxon>Georgenia</taxon>
    </lineage>
</organism>
<dbReference type="InterPro" id="IPR036388">
    <property type="entry name" value="WH-like_DNA-bd_sf"/>
</dbReference>
<name>A0A6N7ECK1_9MICO</name>
<dbReference type="GO" id="GO:0003677">
    <property type="term" value="F:DNA binding"/>
    <property type="evidence" value="ECO:0007669"/>
    <property type="project" value="UniProtKB-KW"/>
</dbReference>
<keyword evidence="6" id="KW-1185">Reference proteome</keyword>
<feature type="non-terminal residue" evidence="5">
    <location>
        <position position="1"/>
    </location>
</feature>
<dbReference type="PROSITE" id="PS00622">
    <property type="entry name" value="HTH_LUXR_1"/>
    <property type="match status" value="1"/>
</dbReference>
<protein>
    <submittedName>
        <fullName evidence="5">Helix-turn-helix transcriptional regulator</fullName>
    </submittedName>
</protein>
<gene>
    <name evidence="5" type="ORF">GB881_01310</name>
</gene>
<accession>A0A6N7ECK1</accession>
<proteinExistence type="predicted"/>
<dbReference type="InterPro" id="IPR016032">
    <property type="entry name" value="Sig_transdc_resp-reg_C-effctor"/>
</dbReference>
<keyword evidence="2" id="KW-0238">DNA-binding</keyword>
<dbReference type="CDD" id="cd06170">
    <property type="entry name" value="LuxR_C_like"/>
    <property type="match status" value="1"/>
</dbReference>
<keyword evidence="3" id="KW-0804">Transcription</keyword>
<dbReference type="EMBL" id="WHPC01000002">
    <property type="protein sequence ID" value="MPV35700.1"/>
    <property type="molecule type" value="Genomic_DNA"/>
</dbReference>
<dbReference type="PANTHER" id="PTHR44688">
    <property type="entry name" value="DNA-BINDING TRANSCRIPTIONAL ACTIVATOR DEVR_DOSR"/>
    <property type="match status" value="1"/>
</dbReference>
<evidence type="ECO:0000256" key="3">
    <source>
        <dbReference type="ARBA" id="ARBA00023163"/>
    </source>
</evidence>
<dbReference type="Gene3D" id="1.10.10.10">
    <property type="entry name" value="Winged helix-like DNA-binding domain superfamily/Winged helix DNA-binding domain"/>
    <property type="match status" value="1"/>
</dbReference>
<dbReference type="Pfam" id="PF00196">
    <property type="entry name" value="GerE"/>
    <property type="match status" value="1"/>
</dbReference>
<evidence type="ECO:0000313" key="6">
    <source>
        <dbReference type="Proteomes" id="UP000437709"/>
    </source>
</evidence>
<dbReference type="AlphaFoldDB" id="A0A6N7ECK1"/>
<dbReference type="SUPFAM" id="SSF46894">
    <property type="entry name" value="C-terminal effector domain of the bipartite response regulators"/>
    <property type="match status" value="1"/>
</dbReference>
<sequence>ELSVDPAGQSGRLYAAARAAWLAGQASRARRLVDAAIPGAAEPGVRADMVRLRARIEWNTGSLPLAHRMIMDGAARVAPHDVDRAREMAMFGAAVASFGGSSGVDVDPVDLAFPDLATTARTRCFADLLLGLTRAAEEDWAAATPHLRGALTTTETLQDEDLDLLPNLGIAAMHLGDDGAVRHHHDLLLARARSTGAILMVVYSLVRKPFADVPGGRWRETESGMSEALQLVQASGHPGFAAMPLAWSTLLAALRGDGTFAERLARAEGTAATHPTGILGGAAADVVRWARGVESAAHPDVALRHLAAIEHGVVARMAATDRLEAAVRAGRADLAQQWVRDLEVYAAGVDQTWAVAAAAHGHALLAEGEDADRWFEQALVHHAGSTRAVDRARTELAYGEHLRRSRRRVDARAHLRAAAGIFEEIGAGPWLDRAAGELRASGETARRRATAAPVELTPQERQVATLVGEGLSNREVAAQLFLSPRTIDFHLRNVFTKLGVASRTELTRTLTSP</sequence>
<dbReference type="GO" id="GO:0006355">
    <property type="term" value="P:regulation of DNA-templated transcription"/>
    <property type="evidence" value="ECO:0007669"/>
    <property type="project" value="InterPro"/>
</dbReference>
<evidence type="ECO:0000256" key="1">
    <source>
        <dbReference type="ARBA" id="ARBA00023015"/>
    </source>
</evidence>
<evidence type="ECO:0000313" key="5">
    <source>
        <dbReference type="EMBL" id="MPV35700.1"/>
    </source>
</evidence>
<comment type="caution">
    <text evidence="5">The sequence shown here is derived from an EMBL/GenBank/DDBJ whole genome shotgun (WGS) entry which is preliminary data.</text>
</comment>
<evidence type="ECO:0000256" key="2">
    <source>
        <dbReference type="ARBA" id="ARBA00023125"/>
    </source>
</evidence>
<keyword evidence="1" id="KW-0805">Transcription regulation</keyword>
<dbReference type="InterPro" id="IPR000792">
    <property type="entry name" value="Tscrpt_reg_LuxR_C"/>
</dbReference>
<dbReference type="RefSeq" id="WP_193721588.1">
    <property type="nucleotide sequence ID" value="NZ_WHPC01000002.1"/>
</dbReference>
<dbReference type="PANTHER" id="PTHR44688:SF16">
    <property type="entry name" value="DNA-BINDING TRANSCRIPTIONAL ACTIVATOR DEVR_DOSR"/>
    <property type="match status" value="1"/>
</dbReference>
<dbReference type="Proteomes" id="UP000437709">
    <property type="component" value="Unassembled WGS sequence"/>
</dbReference>
<feature type="domain" description="HTH luxR-type" evidence="4">
    <location>
        <begin position="449"/>
        <end position="513"/>
    </location>
</feature>
<reference evidence="5 6" key="1">
    <citation type="submission" date="2019-10" db="EMBL/GenBank/DDBJ databases">
        <title>Georgenia wutianyii sp. nov. and Georgenia yuyongxinii sp. nov. isolated from plateau pika (Ochotona curzoniae) in the Qinghai-Tibet plateau of China.</title>
        <authorList>
            <person name="Tian Z."/>
        </authorList>
    </citation>
    <scope>NUCLEOTIDE SEQUENCE [LARGE SCALE GENOMIC DNA]</scope>
    <source>
        <strain evidence="5 6">JCM 19765</strain>
    </source>
</reference>